<proteinExistence type="inferred from homology"/>
<dbReference type="InterPro" id="IPR023591">
    <property type="entry name" value="Ribosomal_uS2_flav_dom_sf"/>
</dbReference>
<dbReference type="GO" id="GO:0003735">
    <property type="term" value="F:structural constituent of ribosome"/>
    <property type="evidence" value="ECO:0007669"/>
    <property type="project" value="InterPro"/>
</dbReference>
<dbReference type="CTD" id="51116"/>
<accession>A0A8B7PLK3</accession>
<dbReference type="PRINTS" id="PR00395">
    <property type="entry name" value="RIBOSOMALS2"/>
</dbReference>
<sequence length="326" mass="36615">MPLFRIFFNMTSIGLMRPVTSHSAMCRLLRTSSVPLCCPDTLLHRVPASCVQKWSPRCCLRRLHGGTVASTAAAKTALVTPTPSSSNSNESTRPGARFDDVHPDFALDSATRQRWLSELRTSLTHPDYFSVTDMFTVEDLFNARLHLGHKEGSLNDYMRPYILGSRLSHIIIDLDKTVPRLHKALNFLAHIAFRNGIILFVARQQQYQFMVEEIAAGCKEYAHTRWWAGGVLTNSTSQFGCMVRLPDAIILLSIHNHILDNNIAYYDAARMRIPTVGVVDTNCDPRLVTYPVPASDDSKHSVEFLAKLFAAAIMRGKEKRKSIRGE</sequence>
<dbReference type="PANTHER" id="PTHR12534">
    <property type="entry name" value="30S RIBOSOMAL PROTEIN S2 PROKARYOTIC AND ORGANELLAR"/>
    <property type="match status" value="1"/>
</dbReference>
<dbReference type="FunFam" id="3.40.50.10490:FF:000026">
    <property type="entry name" value="28S ribosomal protein S2, mitochondrial"/>
    <property type="match status" value="1"/>
</dbReference>
<evidence type="ECO:0000256" key="3">
    <source>
        <dbReference type="ARBA" id="ARBA00022980"/>
    </source>
</evidence>
<evidence type="ECO:0000256" key="6">
    <source>
        <dbReference type="ARBA" id="ARBA00059792"/>
    </source>
</evidence>
<name>A0A8B7PLK3_HYAAZ</name>
<comment type="subcellular location">
    <subcellularLocation>
        <location evidence="1">Mitochondrion</location>
    </subcellularLocation>
</comment>
<dbReference type="KEGG" id="hazt:108681731"/>
<dbReference type="AlphaFoldDB" id="A0A8B7PLK3"/>
<dbReference type="GeneID" id="108681731"/>
<evidence type="ECO:0000313" key="9">
    <source>
        <dbReference type="Proteomes" id="UP000694843"/>
    </source>
</evidence>
<dbReference type="HAMAP" id="MF_00291_B">
    <property type="entry name" value="Ribosomal_uS2_B"/>
    <property type="match status" value="1"/>
</dbReference>
<keyword evidence="3 10" id="KW-0689">Ribosomal protein</keyword>
<dbReference type="PANTHER" id="PTHR12534:SF0">
    <property type="entry name" value="SMALL RIBOSOMAL SUBUNIT PROTEIN US2M"/>
    <property type="match status" value="1"/>
</dbReference>
<keyword evidence="5" id="KW-0687">Ribonucleoprotein</keyword>
<evidence type="ECO:0000313" key="10">
    <source>
        <dbReference type="RefSeq" id="XP_018026287.1"/>
    </source>
</evidence>
<evidence type="ECO:0000256" key="2">
    <source>
        <dbReference type="ARBA" id="ARBA00006242"/>
    </source>
</evidence>
<dbReference type="GO" id="GO:0005743">
    <property type="term" value="C:mitochondrial inner membrane"/>
    <property type="evidence" value="ECO:0007669"/>
    <property type="project" value="UniProtKB-ARBA"/>
</dbReference>
<dbReference type="RefSeq" id="XP_018026287.1">
    <property type="nucleotide sequence ID" value="XM_018170798.2"/>
</dbReference>
<gene>
    <name evidence="10" type="primary">LOC108681731</name>
</gene>
<dbReference type="SUPFAM" id="SSF52313">
    <property type="entry name" value="Ribosomal protein S2"/>
    <property type="match status" value="1"/>
</dbReference>
<dbReference type="PROSITE" id="PS00962">
    <property type="entry name" value="RIBOSOMAL_S2_1"/>
    <property type="match status" value="1"/>
</dbReference>
<evidence type="ECO:0000256" key="7">
    <source>
        <dbReference type="ARBA" id="ARBA00071390"/>
    </source>
</evidence>
<evidence type="ECO:0000256" key="4">
    <source>
        <dbReference type="ARBA" id="ARBA00023128"/>
    </source>
</evidence>
<dbReference type="Gene3D" id="3.40.50.10490">
    <property type="entry name" value="Glucose-6-phosphate isomerase like protein, domain 1"/>
    <property type="match status" value="1"/>
</dbReference>
<dbReference type="OrthoDB" id="2320368at2759"/>
<dbReference type="GO" id="GO:0005763">
    <property type="term" value="C:mitochondrial small ribosomal subunit"/>
    <property type="evidence" value="ECO:0007669"/>
    <property type="project" value="UniProtKB-ARBA"/>
</dbReference>
<dbReference type="InterPro" id="IPR005706">
    <property type="entry name" value="Ribosomal_uS2_bac/mit/plastid"/>
</dbReference>
<protein>
    <recommendedName>
        <fullName evidence="7">Small ribosomal subunit protein uS2m</fullName>
    </recommendedName>
    <alternativeName>
        <fullName evidence="8">28S ribosomal protein S2, mitochondrial</fullName>
    </alternativeName>
</protein>
<dbReference type="OMA" id="GTERYPA"/>
<reference evidence="10" key="1">
    <citation type="submission" date="2025-08" db="UniProtKB">
        <authorList>
            <consortium name="RefSeq"/>
        </authorList>
    </citation>
    <scope>IDENTIFICATION</scope>
    <source>
        <tissue evidence="10">Whole organism</tissue>
    </source>
</reference>
<evidence type="ECO:0000256" key="1">
    <source>
        <dbReference type="ARBA" id="ARBA00004173"/>
    </source>
</evidence>
<dbReference type="GO" id="GO:0006412">
    <property type="term" value="P:translation"/>
    <property type="evidence" value="ECO:0007669"/>
    <property type="project" value="InterPro"/>
</dbReference>
<organism evidence="9 10">
    <name type="scientific">Hyalella azteca</name>
    <name type="common">Amphipod</name>
    <dbReference type="NCBI Taxonomy" id="294128"/>
    <lineage>
        <taxon>Eukaryota</taxon>
        <taxon>Metazoa</taxon>
        <taxon>Ecdysozoa</taxon>
        <taxon>Arthropoda</taxon>
        <taxon>Crustacea</taxon>
        <taxon>Multicrustacea</taxon>
        <taxon>Malacostraca</taxon>
        <taxon>Eumalacostraca</taxon>
        <taxon>Peracarida</taxon>
        <taxon>Amphipoda</taxon>
        <taxon>Senticaudata</taxon>
        <taxon>Talitrida</taxon>
        <taxon>Talitroidea</taxon>
        <taxon>Hyalellidae</taxon>
        <taxon>Hyalella</taxon>
    </lineage>
</organism>
<comment type="function">
    <text evidence="6">Required for mitoribosome formation and stability, and mitochondrial translation.</text>
</comment>
<dbReference type="Pfam" id="PF00318">
    <property type="entry name" value="Ribosomal_S2"/>
    <property type="match status" value="2"/>
</dbReference>
<keyword evidence="9" id="KW-1185">Reference proteome</keyword>
<comment type="similarity">
    <text evidence="2">Belongs to the universal ribosomal protein uS2 family.</text>
</comment>
<evidence type="ECO:0000256" key="8">
    <source>
        <dbReference type="ARBA" id="ARBA00083109"/>
    </source>
</evidence>
<dbReference type="InterPro" id="IPR001865">
    <property type="entry name" value="Ribosomal_uS2"/>
</dbReference>
<keyword evidence="4" id="KW-0496">Mitochondrion</keyword>
<dbReference type="InterPro" id="IPR018130">
    <property type="entry name" value="Ribosomal_uS2_CS"/>
</dbReference>
<evidence type="ECO:0000256" key="5">
    <source>
        <dbReference type="ARBA" id="ARBA00023274"/>
    </source>
</evidence>
<dbReference type="Proteomes" id="UP000694843">
    <property type="component" value="Unplaced"/>
</dbReference>
<dbReference type="CDD" id="cd01425">
    <property type="entry name" value="RPS2"/>
    <property type="match status" value="1"/>
</dbReference>